<dbReference type="PRINTS" id="PR00722">
    <property type="entry name" value="CHYMOTRYPSIN"/>
</dbReference>
<dbReference type="SUPFAM" id="SSF50494">
    <property type="entry name" value="Trypsin-like serine proteases"/>
    <property type="match status" value="1"/>
</dbReference>
<dbReference type="PROSITE" id="PS50240">
    <property type="entry name" value="TRYPSIN_DOM"/>
    <property type="match status" value="1"/>
</dbReference>
<dbReference type="PANTHER" id="PTHR24252">
    <property type="entry name" value="ACROSIN-RELATED"/>
    <property type="match status" value="1"/>
</dbReference>
<dbReference type="FunFam" id="2.40.10.10:FF:000060">
    <property type="entry name" value="Acrosin"/>
    <property type="match status" value="1"/>
</dbReference>
<dbReference type="Pfam" id="PF00089">
    <property type="entry name" value="Trypsin"/>
    <property type="match status" value="1"/>
</dbReference>
<dbReference type="GO" id="GO:0004252">
    <property type="term" value="F:serine-type endopeptidase activity"/>
    <property type="evidence" value="ECO:0007669"/>
    <property type="project" value="InterPro"/>
</dbReference>
<dbReference type="EMBL" id="MK075186">
    <property type="protein sequence ID" value="AYV99589.1"/>
    <property type="molecule type" value="mRNA"/>
</dbReference>
<dbReference type="SMART" id="SM00020">
    <property type="entry name" value="Tryp_SPc"/>
    <property type="match status" value="1"/>
</dbReference>
<dbReference type="InterPro" id="IPR009003">
    <property type="entry name" value="Peptidase_S1_PA"/>
</dbReference>
<evidence type="ECO:0000313" key="7">
    <source>
        <dbReference type="EMBL" id="AYV99589.1"/>
    </source>
</evidence>
<reference evidence="7" key="1">
    <citation type="journal article" date="2018" name="Toxins">
        <title>Buzz kill: function and proteomic composition of venom from the giant assassin fly Dolopus genitalis (Diptera: Asilidae).</title>
        <authorList>
            <person name="Walker A.A."/>
            <person name="Dobson J."/>
            <person name="Jin J."/>
            <person name="Robinson S.D."/>
            <person name="Herzig V."/>
            <person name="Vetter I."/>
            <person name="King G.F."/>
            <person name="Fry B.G."/>
        </authorList>
    </citation>
    <scope>NUCLEOTIDE SEQUENCE</scope>
    <source>
        <strain evidence="7">Dg68</strain>
        <tissue evidence="7">Venom/thoracic glands</tissue>
    </source>
</reference>
<keyword evidence="4" id="KW-1015">Disulfide bond</keyword>
<feature type="signal peptide" evidence="5">
    <location>
        <begin position="1"/>
        <end position="15"/>
    </location>
</feature>
<feature type="chain" id="PRO_5017925104" evidence="5">
    <location>
        <begin position="16"/>
        <end position="273"/>
    </location>
</feature>
<dbReference type="PANTHER" id="PTHR24252:SF7">
    <property type="entry name" value="HYALIN"/>
    <property type="match status" value="1"/>
</dbReference>
<dbReference type="InterPro" id="IPR043504">
    <property type="entry name" value="Peptidase_S1_PA_chymotrypsin"/>
</dbReference>
<dbReference type="GO" id="GO:0006508">
    <property type="term" value="P:proteolysis"/>
    <property type="evidence" value="ECO:0007669"/>
    <property type="project" value="UniProtKB-KW"/>
</dbReference>
<evidence type="ECO:0000256" key="2">
    <source>
        <dbReference type="ARBA" id="ARBA00022801"/>
    </source>
</evidence>
<protein>
    <submittedName>
        <fullName evidence="7">Venom polypeptide</fullName>
    </submittedName>
</protein>
<dbReference type="Gene3D" id="2.40.10.10">
    <property type="entry name" value="Trypsin-like serine proteases"/>
    <property type="match status" value="1"/>
</dbReference>
<dbReference type="PROSITE" id="PS00134">
    <property type="entry name" value="TRYPSIN_HIS"/>
    <property type="match status" value="1"/>
</dbReference>
<dbReference type="CDD" id="cd00190">
    <property type="entry name" value="Tryp_SPc"/>
    <property type="match status" value="1"/>
</dbReference>
<keyword evidence="3" id="KW-0720">Serine protease</keyword>
<dbReference type="InterPro" id="IPR001254">
    <property type="entry name" value="Trypsin_dom"/>
</dbReference>
<feature type="domain" description="Peptidase S1" evidence="6">
    <location>
        <begin position="27"/>
        <end position="268"/>
    </location>
</feature>
<dbReference type="InterPro" id="IPR001314">
    <property type="entry name" value="Peptidase_S1A"/>
</dbReference>
<accession>A0A3G5BIH7</accession>
<name>A0A3G5BIH7_DOLGE</name>
<proteinExistence type="evidence at transcript level"/>
<keyword evidence="2" id="KW-0378">Hydrolase</keyword>
<organism evidence="7">
    <name type="scientific">Dolopus genitalis</name>
    <name type="common">Giant Australian assassin fly</name>
    <name type="synonym">Asilus genitalis</name>
    <dbReference type="NCBI Taxonomy" id="2488630"/>
    <lineage>
        <taxon>Eukaryota</taxon>
        <taxon>Metazoa</taxon>
        <taxon>Ecdysozoa</taxon>
        <taxon>Arthropoda</taxon>
        <taxon>Hexapoda</taxon>
        <taxon>Insecta</taxon>
        <taxon>Pterygota</taxon>
        <taxon>Neoptera</taxon>
        <taxon>Endopterygota</taxon>
        <taxon>Diptera</taxon>
        <taxon>Brachycera</taxon>
        <taxon>Muscomorpha</taxon>
        <taxon>Asiloidea</taxon>
        <taxon>Asilidae</taxon>
        <taxon>Asilinae</taxon>
        <taxon>Dolopus</taxon>
    </lineage>
</organism>
<evidence type="ECO:0000256" key="3">
    <source>
        <dbReference type="ARBA" id="ARBA00022825"/>
    </source>
</evidence>
<dbReference type="AlphaFoldDB" id="A0A3G5BIH7"/>
<sequence>MLVVSVLLLATSSLAIPAQQYSVQSRIAGGKDAIPTQFPYQVGMEITRYIPEEGLVTEWCGGSLISNQLVLTAAHCLYGAREANLYLGATNVIKTRETGRIFVNVKKNSFIVHEDYNDEYVKNDIALIKLPNKINFNKYIKTINLPRLKQRNTKFLGRVGWISGWGMTEKGDNQPDVLQFAKTKILPDSVCESELDFEQDTEICVDGSKGISNCEGDSGGPFAIDEKDGSRTLIGLVSYSGSDKCGFAGPVVHTRITAFLDWIAKNGGIKIRD</sequence>
<evidence type="ECO:0000259" key="6">
    <source>
        <dbReference type="PROSITE" id="PS50240"/>
    </source>
</evidence>
<keyword evidence="5" id="KW-0732">Signal</keyword>
<evidence type="ECO:0000256" key="5">
    <source>
        <dbReference type="SAM" id="SignalP"/>
    </source>
</evidence>
<evidence type="ECO:0000256" key="1">
    <source>
        <dbReference type="ARBA" id="ARBA00022670"/>
    </source>
</evidence>
<keyword evidence="1" id="KW-0645">Protease</keyword>
<dbReference type="InterPro" id="IPR018114">
    <property type="entry name" value="TRYPSIN_HIS"/>
</dbReference>
<evidence type="ECO:0000256" key="4">
    <source>
        <dbReference type="ARBA" id="ARBA00023157"/>
    </source>
</evidence>